<organism evidence="1 2">
    <name type="scientific">Haloterrigena salifodinae</name>
    <dbReference type="NCBI Taxonomy" id="2675099"/>
    <lineage>
        <taxon>Archaea</taxon>
        <taxon>Methanobacteriati</taxon>
        <taxon>Methanobacteriota</taxon>
        <taxon>Stenosarchaea group</taxon>
        <taxon>Halobacteria</taxon>
        <taxon>Halobacteriales</taxon>
        <taxon>Natrialbaceae</taxon>
        <taxon>Haloterrigena</taxon>
    </lineage>
</organism>
<evidence type="ECO:0000313" key="2">
    <source>
        <dbReference type="Proteomes" id="UP000637819"/>
    </source>
</evidence>
<accession>A0A8T8DXF0</accession>
<dbReference type="RefSeq" id="WP_204747061.1">
    <property type="nucleotide sequence ID" value="NZ_CP069188.1"/>
</dbReference>
<protein>
    <submittedName>
        <fullName evidence="1">Uncharacterized protein</fullName>
    </submittedName>
</protein>
<name>A0A8T8DXF0_9EURY</name>
<keyword evidence="2" id="KW-1185">Reference proteome</keyword>
<dbReference type="AlphaFoldDB" id="A0A8T8DXF0"/>
<dbReference type="OrthoDB" id="381062at2157"/>
<reference evidence="1 2" key="1">
    <citation type="submission" date="2021-01" db="EMBL/GenBank/DDBJ databases">
        <title>Genome Sequence and Methylation Pattern of Haloterrigena salifodinae BOL5-1, An Extremely Halophilic Archaeon from a Bolivian Salt Mine.</title>
        <authorList>
            <person name="DasSarma P."/>
            <person name="Anton B.P."/>
            <person name="DasSarma S.L."/>
            <person name="von Ehrenheim H.A.L."/>
            <person name="Martinez F.L."/>
            <person name="Guzman D."/>
            <person name="Roberts R.J."/>
            <person name="DasSarma S."/>
        </authorList>
    </citation>
    <scope>NUCLEOTIDE SEQUENCE [LARGE SCALE GENOMIC DNA]</scope>
    <source>
        <strain evidence="1 2">BOL5-1</strain>
    </source>
</reference>
<dbReference type="KEGG" id="hsal:JMJ58_14835"/>
<dbReference type="EMBL" id="CP069188">
    <property type="protein sequence ID" value="QRV14209.1"/>
    <property type="molecule type" value="Genomic_DNA"/>
</dbReference>
<dbReference type="Proteomes" id="UP000637819">
    <property type="component" value="Chromosome"/>
</dbReference>
<evidence type="ECO:0000313" key="1">
    <source>
        <dbReference type="EMBL" id="QRV14209.1"/>
    </source>
</evidence>
<gene>
    <name evidence="1" type="ORF">JMJ58_14835</name>
</gene>
<proteinExistence type="predicted"/>
<dbReference type="GeneID" id="62876425"/>
<sequence length="153" mass="15903">MVSGDFTLFEPGEQPLTVTLVADSSGNVPDLNDFVEIVGENSQHAEVSVVENAGAGVATITRLPRDYDEDTSYDAGETIGEASVIPRSPVDWANPSDGEDLSPGDDVVSDAGGGVRAFDEAGGDTADMIVGPVWTTISKGNYTTGKVAVLRQN</sequence>